<evidence type="ECO:0000259" key="4">
    <source>
        <dbReference type="SMART" id="SM00534"/>
    </source>
</evidence>
<keyword evidence="3" id="KW-0472">Membrane</keyword>
<evidence type="ECO:0000313" key="6">
    <source>
        <dbReference type="Proteomes" id="UP000726170"/>
    </source>
</evidence>
<gene>
    <name evidence="5" type="ORF">KQI86_06075</name>
</gene>
<dbReference type="InterPro" id="IPR007696">
    <property type="entry name" value="DNA_mismatch_repair_MutS_core"/>
</dbReference>
<dbReference type="Pfam" id="PF05192">
    <property type="entry name" value="MutS_III"/>
    <property type="match status" value="1"/>
</dbReference>
<feature type="transmembrane region" description="Helical" evidence="3">
    <location>
        <begin position="25"/>
        <end position="47"/>
    </location>
</feature>
<dbReference type="InterPro" id="IPR000432">
    <property type="entry name" value="DNA_mismatch_repair_MutS_C"/>
</dbReference>
<feature type="transmembrane region" description="Helical" evidence="3">
    <location>
        <begin position="214"/>
        <end position="234"/>
    </location>
</feature>
<keyword evidence="2" id="KW-0067">ATP-binding</keyword>
<sequence length="603" mass="70223">MKDKKTVYITRKNKFNTLYDKQKRIANLISIFRFATFIGGCIFSFFISRKMNSYIFTLISFLLWITLFLFLAKIHEKLIKNKNLVERIIHINEKGINRIEGKWRSFGEDGEDYIDEDHSFSGDLDLFGLSSLFQYINCTNTFMGKTKFKSTLENPSYSEDEIMKRQEAIKELGSNIGWRQRFEGEGVLKEDKQGHVDRLLKWCVDKKDLYSKNYIKTLTTSIPLFTIVFIILSFLMGGLYYYGALFFIFISIVALFNDKKKRNYALQTVFLYKKYIESYYNMISLIEKEKFRSEYLVSLKERIVENEGEKASTAIKELMNISQSISDRGNFFYVIFNILFLLDYKHMIKLEMWKKKWGKHLEEWLKVIGEFESLSSIAILSFENPDWTTPTIQKEKLIIRGKKVGHPLLGDRAVKNDFSIGEGEKILLITGSNMSGKSTFLRTTGINLLLAYIGAPVCAEEFTCSLMDIYTCMRISDNLERNISSFYGELLRINKLIEGVKTKKPIFFLLDEIFKGTNSVDRHTGAKILINKLSKEKVLGLVSTHDLELGSLEEHNSKVKNYHFKEYYENNQIHFDYKLRKGVSTTRNALYLMKIAGIEVEEG</sequence>
<name>A0ABS6EFA1_9CLOT</name>
<keyword evidence="3" id="KW-1133">Transmembrane helix</keyword>
<proteinExistence type="predicted"/>
<dbReference type="PANTHER" id="PTHR11361:SF99">
    <property type="entry name" value="DNA MISMATCH REPAIR PROTEIN"/>
    <property type="match status" value="1"/>
</dbReference>
<evidence type="ECO:0000313" key="5">
    <source>
        <dbReference type="EMBL" id="MBU5483889.1"/>
    </source>
</evidence>
<accession>A0ABS6EFA1</accession>
<dbReference type="EMBL" id="JAHLQF010000002">
    <property type="protein sequence ID" value="MBU5483889.1"/>
    <property type="molecule type" value="Genomic_DNA"/>
</dbReference>
<feature type="transmembrane region" description="Helical" evidence="3">
    <location>
        <begin position="53"/>
        <end position="72"/>
    </location>
</feature>
<feature type="domain" description="DNA mismatch repair proteins mutS family" evidence="4">
    <location>
        <begin position="424"/>
        <end position="602"/>
    </location>
</feature>
<evidence type="ECO:0000256" key="1">
    <source>
        <dbReference type="ARBA" id="ARBA00022741"/>
    </source>
</evidence>
<dbReference type="SMART" id="SM00534">
    <property type="entry name" value="MUTSac"/>
    <property type="match status" value="1"/>
</dbReference>
<evidence type="ECO:0000256" key="2">
    <source>
        <dbReference type="ARBA" id="ARBA00022840"/>
    </source>
</evidence>
<feature type="transmembrane region" description="Helical" evidence="3">
    <location>
        <begin position="240"/>
        <end position="257"/>
    </location>
</feature>
<organism evidence="5 6">
    <name type="scientific">Clostridium mobile</name>
    <dbReference type="NCBI Taxonomy" id="2841512"/>
    <lineage>
        <taxon>Bacteria</taxon>
        <taxon>Bacillati</taxon>
        <taxon>Bacillota</taxon>
        <taxon>Clostridia</taxon>
        <taxon>Eubacteriales</taxon>
        <taxon>Clostridiaceae</taxon>
        <taxon>Clostridium</taxon>
    </lineage>
</organism>
<dbReference type="PANTHER" id="PTHR11361">
    <property type="entry name" value="DNA MISMATCH REPAIR PROTEIN MUTS FAMILY MEMBER"/>
    <property type="match status" value="1"/>
</dbReference>
<reference evidence="5 6" key="1">
    <citation type="submission" date="2021-06" db="EMBL/GenBank/DDBJ databases">
        <authorList>
            <person name="Sun Q."/>
            <person name="Li D."/>
        </authorList>
    </citation>
    <scope>NUCLEOTIDE SEQUENCE [LARGE SCALE GENOMIC DNA]</scope>
    <source>
        <strain evidence="5 6">MSJ-11</strain>
    </source>
</reference>
<dbReference type="Pfam" id="PF00488">
    <property type="entry name" value="MutS_V"/>
    <property type="match status" value="1"/>
</dbReference>
<protein>
    <submittedName>
        <fullName evidence="5">DNA mismatch repair protein</fullName>
    </submittedName>
</protein>
<keyword evidence="3" id="KW-0812">Transmembrane</keyword>
<comment type="caution">
    <text evidence="5">The sequence shown here is derived from an EMBL/GenBank/DDBJ whole genome shotgun (WGS) entry which is preliminary data.</text>
</comment>
<keyword evidence="6" id="KW-1185">Reference proteome</keyword>
<keyword evidence="1" id="KW-0547">Nucleotide-binding</keyword>
<evidence type="ECO:0000256" key="3">
    <source>
        <dbReference type="SAM" id="Phobius"/>
    </source>
</evidence>
<dbReference type="Proteomes" id="UP000726170">
    <property type="component" value="Unassembled WGS sequence"/>
</dbReference>
<dbReference type="InterPro" id="IPR045076">
    <property type="entry name" value="MutS"/>
</dbReference>
<dbReference type="CDD" id="cd03283">
    <property type="entry name" value="ABC_MutS-like"/>
    <property type="match status" value="1"/>
</dbReference>